<organism evidence="2 3">
    <name type="scientific">Fictibacillus marinisediminis</name>
    <dbReference type="NCBI Taxonomy" id="2878389"/>
    <lineage>
        <taxon>Bacteria</taxon>
        <taxon>Bacillati</taxon>
        <taxon>Bacillota</taxon>
        <taxon>Bacilli</taxon>
        <taxon>Bacillales</taxon>
        <taxon>Fictibacillaceae</taxon>
        <taxon>Fictibacillus</taxon>
    </lineage>
</organism>
<gene>
    <name evidence="2" type="ORF">LCY76_17900</name>
</gene>
<reference evidence="2" key="1">
    <citation type="submission" date="2021-09" db="EMBL/GenBank/DDBJ databases">
        <title>Genome analysis of Fictibacillus sp. KIGAM418 isolated from marine sediment.</title>
        <authorList>
            <person name="Seo M.-J."/>
            <person name="Cho E.-S."/>
            <person name="Hwang C.Y."/>
        </authorList>
    </citation>
    <scope>NUCLEOTIDE SEQUENCE</scope>
    <source>
        <strain evidence="2">KIGAM418</strain>
    </source>
</reference>
<feature type="coiled-coil region" evidence="1">
    <location>
        <begin position="34"/>
        <end position="61"/>
    </location>
</feature>
<accession>A0A9X1XE57</accession>
<dbReference type="Proteomes" id="UP001139011">
    <property type="component" value="Unassembled WGS sequence"/>
</dbReference>
<proteinExistence type="predicted"/>
<keyword evidence="3" id="KW-1185">Reference proteome</keyword>
<evidence type="ECO:0000313" key="3">
    <source>
        <dbReference type="Proteomes" id="UP001139011"/>
    </source>
</evidence>
<evidence type="ECO:0000256" key="1">
    <source>
        <dbReference type="SAM" id="Coils"/>
    </source>
</evidence>
<dbReference type="EMBL" id="JAIWJX010000002">
    <property type="protein sequence ID" value="MCK6258451.1"/>
    <property type="molecule type" value="Genomic_DNA"/>
</dbReference>
<keyword evidence="1" id="KW-0175">Coiled coil</keyword>
<comment type="caution">
    <text evidence="2">The sequence shown here is derived from an EMBL/GenBank/DDBJ whole genome shotgun (WGS) entry which is preliminary data.</text>
</comment>
<evidence type="ECO:0000313" key="2">
    <source>
        <dbReference type="EMBL" id="MCK6258451.1"/>
    </source>
</evidence>
<dbReference type="AlphaFoldDB" id="A0A9X1XE57"/>
<protein>
    <submittedName>
        <fullName evidence="2">Uncharacterized protein</fullName>
    </submittedName>
</protein>
<name>A0A9X1XE57_9BACL</name>
<dbReference type="RefSeq" id="WP_248253741.1">
    <property type="nucleotide sequence ID" value="NZ_JAIWJX010000002.1"/>
</dbReference>
<sequence>MERSSANQAANLIGDSAVQMLHSNGLLVVSEEEWSTLQQEMNTSELEIRRLKKELLRYARKIATWKTFGKSCS</sequence>